<dbReference type="InterPro" id="IPR036388">
    <property type="entry name" value="WH-like_DNA-bd_sf"/>
</dbReference>
<keyword evidence="10" id="KW-0812">Transmembrane</keyword>
<dbReference type="InterPro" id="IPR018541">
    <property type="entry name" value="Ftsk_gamma"/>
</dbReference>
<dbReference type="EMBL" id="CP043431">
    <property type="protein sequence ID" value="QNT64816.1"/>
    <property type="molecule type" value="Genomic_DNA"/>
</dbReference>
<dbReference type="PANTHER" id="PTHR22683:SF41">
    <property type="entry name" value="DNA TRANSLOCASE FTSK"/>
    <property type="match status" value="1"/>
</dbReference>
<dbReference type="GO" id="GO:0003677">
    <property type="term" value="F:DNA binding"/>
    <property type="evidence" value="ECO:0007669"/>
    <property type="project" value="UniProtKB-KW"/>
</dbReference>
<keyword evidence="12" id="KW-1185">Reference proteome</keyword>
<dbReference type="PROSITE" id="PS50901">
    <property type="entry name" value="FTSK"/>
    <property type="match status" value="1"/>
</dbReference>
<feature type="compositionally biased region" description="Acidic residues" evidence="9">
    <location>
        <begin position="415"/>
        <end position="426"/>
    </location>
</feature>
<dbReference type="Gene3D" id="1.10.10.10">
    <property type="entry name" value="Winged helix-like DNA-binding domain superfamily/Winged helix DNA-binding domain"/>
    <property type="match status" value="1"/>
</dbReference>
<dbReference type="GO" id="GO:0016020">
    <property type="term" value="C:membrane"/>
    <property type="evidence" value="ECO:0007669"/>
    <property type="project" value="UniProtKB-SubCell"/>
</dbReference>
<evidence type="ECO:0000256" key="1">
    <source>
        <dbReference type="ARBA" id="ARBA00004141"/>
    </source>
</evidence>
<dbReference type="InterPro" id="IPR003593">
    <property type="entry name" value="AAA+_ATPase"/>
</dbReference>
<dbReference type="SMART" id="SM00382">
    <property type="entry name" value="AAA"/>
    <property type="match status" value="1"/>
</dbReference>
<feature type="compositionally biased region" description="Polar residues" evidence="9">
    <location>
        <begin position="403"/>
        <end position="413"/>
    </location>
</feature>
<dbReference type="PANTHER" id="PTHR22683">
    <property type="entry name" value="SPORULATION PROTEIN RELATED"/>
    <property type="match status" value="1"/>
</dbReference>
<gene>
    <name evidence="11" type="ORF">FY536_05990</name>
</gene>
<feature type="compositionally biased region" description="Basic residues" evidence="9">
    <location>
        <begin position="1"/>
        <end position="21"/>
    </location>
</feature>
<evidence type="ECO:0000256" key="7">
    <source>
        <dbReference type="ARBA" id="ARBA00023125"/>
    </source>
</evidence>
<dbReference type="SUPFAM" id="SSF52540">
    <property type="entry name" value="P-loop containing nucleoside triphosphate hydrolases"/>
    <property type="match status" value="1"/>
</dbReference>
<dbReference type="InterPro" id="IPR050206">
    <property type="entry name" value="FtsK/SpoIIIE/SftA"/>
</dbReference>
<dbReference type="InterPro" id="IPR036390">
    <property type="entry name" value="WH_DNA-bd_sf"/>
</dbReference>
<dbReference type="SMART" id="SM00843">
    <property type="entry name" value="Ftsk_gamma"/>
    <property type="match status" value="1"/>
</dbReference>
<keyword evidence="7" id="KW-0238">DNA-binding</keyword>
<evidence type="ECO:0000256" key="10">
    <source>
        <dbReference type="SAM" id="Phobius"/>
    </source>
</evidence>
<reference evidence="11 12" key="1">
    <citation type="submission" date="2019-08" db="EMBL/GenBank/DDBJ databases">
        <authorList>
            <person name="Chang H.C."/>
            <person name="Mun S.Y."/>
        </authorList>
    </citation>
    <scope>NUCLEOTIDE SEQUENCE [LARGE SCALE GENOMIC DNA]</scope>
    <source>
        <strain evidence="11 12">SK</strain>
    </source>
</reference>
<dbReference type="Pfam" id="PF09397">
    <property type="entry name" value="FtsK_gamma"/>
    <property type="match status" value="1"/>
</dbReference>
<evidence type="ECO:0000256" key="5">
    <source>
        <dbReference type="ARBA" id="ARBA00022829"/>
    </source>
</evidence>
<protein>
    <recommendedName>
        <fullName evidence="3">DNA translocase FtsK</fullName>
    </recommendedName>
</protein>
<evidence type="ECO:0000256" key="6">
    <source>
        <dbReference type="ARBA" id="ARBA00022840"/>
    </source>
</evidence>
<feature type="transmembrane region" description="Helical" evidence="10">
    <location>
        <begin position="68"/>
        <end position="85"/>
    </location>
</feature>
<dbReference type="InterPro" id="IPR002543">
    <property type="entry name" value="FtsK_dom"/>
</dbReference>
<evidence type="ECO:0000313" key="11">
    <source>
        <dbReference type="EMBL" id="QNT64816.1"/>
    </source>
</evidence>
<evidence type="ECO:0000256" key="8">
    <source>
        <dbReference type="ARBA" id="ARBA00025923"/>
    </source>
</evidence>
<keyword evidence="10" id="KW-0472">Membrane</keyword>
<dbReference type="InterPro" id="IPR027417">
    <property type="entry name" value="P-loop_NTPase"/>
</dbReference>
<comment type="subcellular location">
    <subcellularLocation>
        <location evidence="1">Membrane</location>
        <topology evidence="1">Multi-pass membrane protein</topology>
    </subcellularLocation>
</comment>
<evidence type="ECO:0000313" key="12">
    <source>
        <dbReference type="Proteomes" id="UP000516446"/>
    </source>
</evidence>
<dbReference type="GO" id="GO:0007059">
    <property type="term" value="P:chromosome segregation"/>
    <property type="evidence" value="ECO:0007669"/>
    <property type="project" value="UniProtKB-KW"/>
</dbReference>
<evidence type="ECO:0000256" key="2">
    <source>
        <dbReference type="ARBA" id="ARBA00006474"/>
    </source>
</evidence>
<sequence length="998" mass="108588">MASPRKTTKNAAKKKRKTSRKKQTENTKYTLHIIGLIGILAAITAIGQFGIVGAFLANVTRWVVGDTYQLFLVLTLIVLVGLAVYGKMPAIKRQHLIGIGLFYLGLTLIGSIRLFNHLNQHHQFVHRVTSLIEQDINNNLVRTSVGGGSLGALTLSLTYPALANWGSWIIAVVLLISGVVVLFKLPVKDLMIGIFSATEYTANKVSDSTRSAVEVSAKKMTELNEAYKQRRSNIAAEVFEADFEVKNSKHTSNKNVVETPFSNQDVQKEIHGNPFAPEFGEPASDQTISTKDEFVMPEIIAPSGGPAVMQTVKAPGFSTIKHQIDPETGEILDSDSSDELEVDTMVQTKVNEVEHIQFRTNPSFNSNVITTQINTGITEDNNLEKIAESLEPNLLDSEEIATLNNSDQTGNSNSDESEFEPELEPDPEPKLGSVTNEFKSGAELAAELVPKSEAEEVPIPKSATASHVDLLRSDANYKASQHQTVAEEYHSTPEVGIDVNGFNQQVSAKPYELPDVSLLTKADSTDQSDEKNQLAEKSRILQQTLESFNIKATVEKVVLGPTITQYEIKPAVGVKVSKITNLADDLAMALAAKSLRIEAPIPGKSLVGIEVANEHQAVVGFRNMFEKVGVNRKKILEVPIGMSVTGETVKMDLTKMPHLLIAGSTGSGKSVAINTILAAILLQAKPSELRLMLVDPKKVELSVYNDIPHLITPVVSEPRKAAAALKKVVAEMDKRFDKLAEMGVRNLDGYNKAVDEHNAQGQSQLLHMPYLVVIIDELADLMITVSGEVEPAIVRIAQLGRAAGIHLIVATQRPSVDVITGLIKANVPSRMAFAVGSGTDSRTILDGNGAEKLLGRGDMLFKPIGANGAERVQGAFMSDDDVETLTTFIKQQGSAEYDQNMEITDADLKSMDGNGSESGNDKSMLDEMWDDALDFAAIEGEVSASMMQRHFRMGYNRAARLVDDMEAQGVIGSATGGKRRPVLMNKEQWYASQEQLNN</sequence>
<feature type="region of interest" description="Disordered" evidence="9">
    <location>
        <begin position="403"/>
        <end position="434"/>
    </location>
</feature>
<feature type="transmembrane region" description="Helical" evidence="10">
    <location>
        <begin position="165"/>
        <end position="183"/>
    </location>
</feature>
<feature type="transmembrane region" description="Helical" evidence="10">
    <location>
        <begin position="97"/>
        <end position="115"/>
    </location>
</feature>
<evidence type="ECO:0000256" key="3">
    <source>
        <dbReference type="ARBA" id="ARBA00020887"/>
    </source>
</evidence>
<dbReference type="SUPFAM" id="SSF46785">
    <property type="entry name" value="Winged helix' DNA-binding domain"/>
    <property type="match status" value="1"/>
</dbReference>
<evidence type="ECO:0000256" key="9">
    <source>
        <dbReference type="SAM" id="MobiDB-lite"/>
    </source>
</evidence>
<proteinExistence type="inferred from homology"/>
<accession>A0A7H1MMY0</accession>
<dbReference type="Pfam" id="PF17854">
    <property type="entry name" value="FtsK_alpha"/>
    <property type="match status" value="1"/>
</dbReference>
<keyword evidence="4" id="KW-0547">Nucleotide-binding</keyword>
<dbReference type="Proteomes" id="UP000516446">
    <property type="component" value="Chromosome"/>
</dbReference>
<dbReference type="Gene3D" id="3.40.50.300">
    <property type="entry name" value="P-loop containing nucleotide triphosphate hydrolases"/>
    <property type="match status" value="1"/>
</dbReference>
<dbReference type="InterPro" id="IPR041027">
    <property type="entry name" value="FtsK_alpha"/>
</dbReference>
<comment type="similarity">
    <text evidence="2">Belongs to the FtsK/SpoIIIE/SftA family.</text>
</comment>
<keyword evidence="6" id="KW-0067">ATP-binding</keyword>
<dbReference type="Gene3D" id="3.30.980.40">
    <property type="match status" value="1"/>
</dbReference>
<keyword evidence="5" id="KW-0159">Chromosome partition</keyword>
<dbReference type="Pfam" id="PF01580">
    <property type="entry name" value="FtsK_SpoIIIE"/>
    <property type="match status" value="1"/>
</dbReference>
<feature type="region of interest" description="Disordered" evidence="9">
    <location>
        <begin position="1"/>
        <end position="24"/>
    </location>
</feature>
<keyword evidence="10" id="KW-1133">Transmembrane helix</keyword>
<name>A0A7H1MMY0_9LACO</name>
<dbReference type="RefSeq" id="WP_006845161.1">
    <property type="nucleotide sequence ID" value="NZ_CP026847.1"/>
</dbReference>
<organism evidence="11 12">
    <name type="scientific">Weissella koreensis</name>
    <dbReference type="NCBI Taxonomy" id="165096"/>
    <lineage>
        <taxon>Bacteria</taxon>
        <taxon>Bacillati</taxon>
        <taxon>Bacillota</taxon>
        <taxon>Bacilli</taxon>
        <taxon>Lactobacillales</taxon>
        <taxon>Lactobacillaceae</taxon>
        <taxon>Weissella</taxon>
    </lineage>
</organism>
<evidence type="ECO:0000256" key="4">
    <source>
        <dbReference type="ARBA" id="ARBA00022741"/>
    </source>
</evidence>
<dbReference type="GO" id="GO:0005524">
    <property type="term" value="F:ATP binding"/>
    <property type="evidence" value="ECO:0007669"/>
    <property type="project" value="UniProtKB-UniRule"/>
</dbReference>
<dbReference type="AlphaFoldDB" id="A0A7H1MMY0"/>
<feature type="transmembrane region" description="Helical" evidence="10">
    <location>
        <begin position="29"/>
        <end position="56"/>
    </location>
</feature>
<comment type="subunit">
    <text evidence="8">Homohexamer. Forms a ring that surrounds DNA.</text>
</comment>